<dbReference type="AlphaFoldDB" id="A0A9D1J396"/>
<reference evidence="1" key="1">
    <citation type="submission" date="2020-10" db="EMBL/GenBank/DDBJ databases">
        <authorList>
            <person name="Gilroy R."/>
        </authorList>
    </citation>
    <scope>NUCLEOTIDE SEQUENCE</scope>
    <source>
        <strain evidence="1">CHK184-20233</strain>
    </source>
</reference>
<gene>
    <name evidence="1" type="ORF">IAB38_05385</name>
</gene>
<proteinExistence type="predicted"/>
<dbReference type="Proteomes" id="UP000824232">
    <property type="component" value="Unassembled WGS sequence"/>
</dbReference>
<evidence type="ECO:0000313" key="2">
    <source>
        <dbReference type="Proteomes" id="UP000824232"/>
    </source>
</evidence>
<reference evidence="1" key="2">
    <citation type="journal article" date="2021" name="PeerJ">
        <title>Extensive microbial diversity within the chicken gut microbiome revealed by metagenomics and culture.</title>
        <authorList>
            <person name="Gilroy R."/>
            <person name="Ravi A."/>
            <person name="Getino M."/>
            <person name="Pursley I."/>
            <person name="Horton D.L."/>
            <person name="Alikhan N.F."/>
            <person name="Baker D."/>
            <person name="Gharbi K."/>
            <person name="Hall N."/>
            <person name="Watson M."/>
            <person name="Adriaenssens E.M."/>
            <person name="Foster-Nyarko E."/>
            <person name="Jarju S."/>
            <person name="Secka A."/>
            <person name="Antonio M."/>
            <person name="Oren A."/>
            <person name="Chaudhuri R.R."/>
            <person name="La Ragione R."/>
            <person name="Hildebrand F."/>
            <person name="Pallen M.J."/>
        </authorList>
    </citation>
    <scope>NUCLEOTIDE SEQUENCE</scope>
    <source>
        <strain evidence="1">CHK184-20233</strain>
    </source>
</reference>
<organism evidence="1 2">
    <name type="scientific">Candidatus Onthousia excrementipullorum</name>
    <dbReference type="NCBI Taxonomy" id="2840884"/>
    <lineage>
        <taxon>Bacteria</taxon>
        <taxon>Bacillati</taxon>
        <taxon>Bacillota</taxon>
        <taxon>Bacilli</taxon>
        <taxon>Candidatus Onthousia</taxon>
    </lineage>
</organism>
<sequence>MENYKIREVVFGLRNEYLRIGKKMQELNQYAELNTKRFRFLNEDLRFQINNGDLGYYYSSSRDDCYLVNLYGDLRKENNSYISDDILEINDIDSFNALATDILNDDFSKNIDLSIEFNNCDDNAQMIKININSGYIRIWLDNMSKLKKSMNMIYCAPGTRFCYPRGDIIWINKQRRFVTKNDIDDFLDIPVPKDMLSNYHRNVIDRSDNNKYLELLMRKWFMASGNFEIIDDSNKVVLKKVYSPYGIKSI</sequence>
<dbReference type="EMBL" id="DVHC01000055">
    <property type="protein sequence ID" value="HIR59466.1"/>
    <property type="molecule type" value="Genomic_DNA"/>
</dbReference>
<evidence type="ECO:0000313" key="1">
    <source>
        <dbReference type="EMBL" id="HIR59466.1"/>
    </source>
</evidence>
<name>A0A9D1J396_9FIRM</name>
<accession>A0A9D1J396</accession>
<comment type="caution">
    <text evidence="1">The sequence shown here is derived from an EMBL/GenBank/DDBJ whole genome shotgun (WGS) entry which is preliminary data.</text>
</comment>
<protein>
    <submittedName>
        <fullName evidence="1">Uncharacterized protein</fullName>
    </submittedName>
</protein>